<evidence type="ECO:0000313" key="4">
    <source>
        <dbReference type="Proteomes" id="UP001501295"/>
    </source>
</evidence>
<name>A0ABP8VUL6_9MICO</name>
<dbReference type="InterPro" id="IPR005674">
    <property type="entry name" value="CocE/Ser_esterase"/>
</dbReference>
<dbReference type="PANTHER" id="PTHR43056">
    <property type="entry name" value="PEPTIDASE S9 PROLYL OLIGOPEPTIDASE"/>
    <property type="match status" value="1"/>
</dbReference>
<dbReference type="InterPro" id="IPR000383">
    <property type="entry name" value="Xaa-Pro-like_dom"/>
</dbReference>
<dbReference type="Gene3D" id="3.40.50.1820">
    <property type="entry name" value="alpha/beta hydrolase"/>
    <property type="match status" value="1"/>
</dbReference>
<dbReference type="NCBIfam" id="TIGR00976">
    <property type="entry name" value="CocE_NonD"/>
    <property type="match status" value="1"/>
</dbReference>
<dbReference type="PANTHER" id="PTHR43056:SF10">
    <property type="entry name" value="COCE_NOND FAMILY, PUTATIVE (AFU_ORTHOLOGUE AFUA_7G00600)-RELATED"/>
    <property type="match status" value="1"/>
</dbReference>
<dbReference type="GO" id="GO:0016787">
    <property type="term" value="F:hydrolase activity"/>
    <property type="evidence" value="ECO:0007669"/>
    <property type="project" value="UniProtKB-KW"/>
</dbReference>
<dbReference type="Pfam" id="PF08530">
    <property type="entry name" value="PepX_C"/>
    <property type="match status" value="1"/>
</dbReference>
<evidence type="ECO:0000256" key="1">
    <source>
        <dbReference type="ARBA" id="ARBA00022801"/>
    </source>
</evidence>
<dbReference type="Gene3D" id="1.10.3020.10">
    <property type="entry name" value="alpha-amino acid ester hydrolase ( Helical cap domain)"/>
    <property type="match status" value="1"/>
</dbReference>
<dbReference type="Proteomes" id="UP001501295">
    <property type="component" value="Unassembled WGS sequence"/>
</dbReference>
<feature type="domain" description="Xaa-Pro dipeptidyl-peptidase C-terminal" evidence="2">
    <location>
        <begin position="340"/>
        <end position="591"/>
    </location>
</feature>
<reference evidence="4" key="1">
    <citation type="journal article" date="2019" name="Int. J. Syst. Evol. Microbiol.">
        <title>The Global Catalogue of Microorganisms (GCM) 10K type strain sequencing project: providing services to taxonomists for standard genome sequencing and annotation.</title>
        <authorList>
            <consortium name="The Broad Institute Genomics Platform"/>
            <consortium name="The Broad Institute Genome Sequencing Center for Infectious Disease"/>
            <person name="Wu L."/>
            <person name="Ma J."/>
        </authorList>
    </citation>
    <scope>NUCLEOTIDE SEQUENCE [LARGE SCALE GENOMIC DNA]</scope>
    <source>
        <strain evidence="4">JCM 18956</strain>
    </source>
</reference>
<evidence type="ECO:0000259" key="2">
    <source>
        <dbReference type="SMART" id="SM00939"/>
    </source>
</evidence>
<evidence type="ECO:0000313" key="3">
    <source>
        <dbReference type="EMBL" id="GAA4672573.1"/>
    </source>
</evidence>
<sequence length="597" mass="67014">MPESIIHEKESKLVQGNIVTERDVMIPMRDGVRLATDIYRPDDDREHPVMVISAPYDKNDFPRAHLLMFSPFVGALRDYVVLSQDARGRYNSEGTWQPFGDEAEDAYDTVEWAAKQPWSNGNVGLYGSCSLAYHALQGAVEQPPHLKAVFAYATAADFYEGWTYSGGAFELGFQMAYAAVVSPDTLSRQELTAEESEEFTKSIGEISQMFGIDPKKMHEHLPNHLPVIDYPGLRLLPYWKQWLSHPSYDEFWQRANMVERANRINVPVLHASSWQDMCLRSHTALNTALLTSSDPSVRDKHRFIIGPWDHSAYYNHREAYAGEREYDTETGSGFLSPLLLNWFDHWLKGGPEKVMPGENGVRFYQTGENAWKEDVSWPPAHTVTKYFLHSDGRANSRFGNGSLSLASPEVEPVDSYVYDPLDPVLSVGGQSMGIPIGVYDQAEIEERDDILVFTTPRLAEAVEIAGPVSVTLLASSSAEDTDFTVKLVDVEPNGYCANITEGIVRARYRNDTRHAEFLVPDETTEFEIAMIDTAHTFREGHAIRVEISSSNFPRFDRNLNARITPALGSEADARKAVQRIFHDSARPSALNLPVVAS</sequence>
<dbReference type="SUPFAM" id="SSF53474">
    <property type="entry name" value="alpha/beta-Hydrolases"/>
    <property type="match status" value="1"/>
</dbReference>
<protein>
    <submittedName>
        <fullName evidence="3">CocE/NonD family hydrolase</fullName>
    </submittedName>
</protein>
<dbReference type="InterPro" id="IPR008979">
    <property type="entry name" value="Galactose-bd-like_sf"/>
</dbReference>
<dbReference type="Gene3D" id="2.60.120.260">
    <property type="entry name" value="Galactose-binding domain-like"/>
    <property type="match status" value="1"/>
</dbReference>
<gene>
    <name evidence="3" type="ORF">GCM10025780_15980</name>
</gene>
<proteinExistence type="predicted"/>
<dbReference type="Pfam" id="PF02129">
    <property type="entry name" value="Peptidase_S15"/>
    <property type="match status" value="1"/>
</dbReference>
<accession>A0ABP8VUL6</accession>
<dbReference type="RefSeq" id="WP_345375179.1">
    <property type="nucleotide sequence ID" value="NZ_BAABLM010000002.1"/>
</dbReference>
<organism evidence="3 4">
    <name type="scientific">Frondihabitans cladoniiphilus</name>
    <dbReference type="NCBI Taxonomy" id="715785"/>
    <lineage>
        <taxon>Bacteria</taxon>
        <taxon>Bacillati</taxon>
        <taxon>Actinomycetota</taxon>
        <taxon>Actinomycetes</taxon>
        <taxon>Micrococcales</taxon>
        <taxon>Microbacteriaceae</taxon>
        <taxon>Frondihabitans</taxon>
    </lineage>
</organism>
<dbReference type="SMART" id="SM00939">
    <property type="entry name" value="PepX_C"/>
    <property type="match status" value="1"/>
</dbReference>
<keyword evidence="1 3" id="KW-0378">Hydrolase</keyword>
<dbReference type="EMBL" id="BAABLM010000002">
    <property type="protein sequence ID" value="GAA4672573.1"/>
    <property type="molecule type" value="Genomic_DNA"/>
</dbReference>
<comment type="caution">
    <text evidence="3">The sequence shown here is derived from an EMBL/GenBank/DDBJ whole genome shotgun (WGS) entry which is preliminary data.</text>
</comment>
<keyword evidence="4" id="KW-1185">Reference proteome</keyword>
<dbReference type="InterPro" id="IPR050585">
    <property type="entry name" value="Xaa-Pro_dipeptidyl-ppase/CocE"/>
</dbReference>
<dbReference type="SUPFAM" id="SSF49785">
    <property type="entry name" value="Galactose-binding domain-like"/>
    <property type="match status" value="1"/>
</dbReference>
<dbReference type="InterPro" id="IPR029058">
    <property type="entry name" value="AB_hydrolase_fold"/>
</dbReference>
<dbReference type="InterPro" id="IPR013736">
    <property type="entry name" value="Xaa-Pro_dipept_C"/>
</dbReference>